<evidence type="ECO:0000313" key="3">
    <source>
        <dbReference type="EMBL" id="MBC3293539.1"/>
    </source>
</evidence>
<reference evidence="4" key="2">
    <citation type="submission" date="2021-06" db="EMBL/GenBank/DDBJ databases">
        <title>Updating the genus Pseudomonas: Description of 43 new species and partition of the Pseudomonas putida group.</title>
        <authorList>
            <person name="Girard L."/>
            <person name="Lood C."/>
            <person name="Vandamme P."/>
            <person name="Rokni-Zadeh H."/>
            <person name="van Noort V."/>
            <person name="Hofte M."/>
            <person name="Lavigne R."/>
            <person name="De Mot R."/>
        </authorList>
    </citation>
    <scope>NUCLEOTIDE SEQUENCE</scope>
    <source>
        <strain evidence="4">SWRI145</strain>
    </source>
</reference>
<sequence>MVWLNYGASGKIRGFGILPSGKIGLSTKNEILPLTGLRFIAALYVFLFHFELSWPFSPGGVVGHVIAQGAVGMSVFFVLSGFLLAYQYSGRYEDKKNYFVRRLARIYPIYILAALITLPWIFGSQAGAAKLPAWDTAVLVVTNIFALQAWVPSYFKFWNNGGSWSISVEIFCYAMLPFIAPWMARLSNKKLAAFAVVMYLCSVAPGQLGRVWPDLSLAFFYALPAFRLPEFLLGVCGFLAVQRGFRLPYPNLAVVSVLLAFVVLINFRRFGLPYIGYNWLVLPVVVALVVGLCQSNGRISRLLSSEWFVWLGKISYCFYSFQALVLLLLVTFHNDLIEGFPLLELNWLLCIAAFFVLVGLSALGHHFVEEPCRRKIQQWSDARGYKGEGKKEPYAL</sequence>
<evidence type="ECO:0000313" key="4">
    <source>
        <dbReference type="EMBL" id="QXH85582.1"/>
    </source>
</evidence>
<keyword evidence="1" id="KW-1133">Transmembrane helix</keyword>
<reference evidence="3" key="1">
    <citation type="journal article" date="2020" name="Microorganisms">
        <title>Reliable Identification of Environmental Pseudomonas Isolates Using the rpoD Gene.</title>
        <authorList>
            <consortium name="The Broad Institute Genome Sequencing Platform"/>
            <person name="Girard L."/>
            <person name="Lood C."/>
            <person name="Rokni-Zadeh H."/>
            <person name="van Noort V."/>
            <person name="Lavigne R."/>
            <person name="De Mot R."/>
        </authorList>
    </citation>
    <scope>NUCLEOTIDE SEQUENCE [LARGE SCALE GENOMIC DNA]</scope>
    <source>
        <strain evidence="3">SWRI145</strain>
    </source>
</reference>
<feature type="transmembrane region" description="Helical" evidence="1">
    <location>
        <begin position="31"/>
        <end position="50"/>
    </location>
</feature>
<accession>A0A8I0CXQ9</accession>
<dbReference type="RefSeq" id="WP_186753023.1">
    <property type="nucleotide sequence ID" value="NZ_CP077084.1"/>
</dbReference>
<dbReference type="PANTHER" id="PTHR23028:SF53">
    <property type="entry name" value="ACYL_TRANSF_3 DOMAIN-CONTAINING PROTEIN"/>
    <property type="match status" value="1"/>
</dbReference>
<keyword evidence="5" id="KW-1185">Reference proteome</keyword>
<dbReference type="KEGG" id="ptrt:HU722_0008930"/>
<proteinExistence type="predicted"/>
<dbReference type="EMBL" id="CP077084">
    <property type="protein sequence ID" value="QXH85582.1"/>
    <property type="molecule type" value="Genomic_DNA"/>
</dbReference>
<keyword evidence="3" id="KW-0808">Transferase</keyword>
<feature type="transmembrane region" description="Helical" evidence="1">
    <location>
        <begin position="218"/>
        <end position="241"/>
    </location>
</feature>
<dbReference type="InterPro" id="IPR050879">
    <property type="entry name" value="Acyltransferase_3"/>
</dbReference>
<organism evidence="3">
    <name type="scientific">Pseudomonas tritici</name>
    <dbReference type="NCBI Taxonomy" id="2745518"/>
    <lineage>
        <taxon>Bacteria</taxon>
        <taxon>Pseudomonadati</taxon>
        <taxon>Pseudomonadota</taxon>
        <taxon>Gammaproteobacteria</taxon>
        <taxon>Pseudomonadales</taxon>
        <taxon>Pseudomonadaceae</taxon>
        <taxon>Pseudomonas</taxon>
    </lineage>
</organism>
<feature type="transmembrane region" description="Helical" evidence="1">
    <location>
        <begin position="248"/>
        <end position="268"/>
    </location>
</feature>
<dbReference type="GO" id="GO:0016020">
    <property type="term" value="C:membrane"/>
    <property type="evidence" value="ECO:0007669"/>
    <property type="project" value="TreeGrafter"/>
</dbReference>
<evidence type="ECO:0000256" key="1">
    <source>
        <dbReference type="SAM" id="Phobius"/>
    </source>
</evidence>
<dbReference type="AlphaFoldDB" id="A0A8I0CXQ9"/>
<dbReference type="Proteomes" id="UP000615613">
    <property type="component" value="Chromosome"/>
</dbReference>
<feature type="transmembrane region" description="Helical" evidence="1">
    <location>
        <begin position="345"/>
        <end position="368"/>
    </location>
</feature>
<keyword evidence="3" id="KW-0012">Acyltransferase</keyword>
<feature type="transmembrane region" description="Helical" evidence="1">
    <location>
        <begin position="106"/>
        <end position="122"/>
    </location>
</feature>
<feature type="transmembrane region" description="Helical" evidence="1">
    <location>
        <begin position="191"/>
        <end position="212"/>
    </location>
</feature>
<evidence type="ECO:0000259" key="2">
    <source>
        <dbReference type="Pfam" id="PF01757"/>
    </source>
</evidence>
<feature type="domain" description="Acyltransferase 3" evidence="2">
    <location>
        <begin position="34"/>
        <end position="363"/>
    </location>
</feature>
<dbReference type="EMBL" id="JABWQF010000010">
    <property type="protein sequence ID" value="MBC3293539.1"/>
    <property type="molecule type" value="Genomic_DNA"/>
</dbReference>
<feature type="transmembrane region" description="Helical" evidence="1">
    <location>
        <begin position="274"/>
        <end position="293"/>
    </location>
</feature>
<dbReference type="GO" id="GO:0000271">
    <property type="term" value="P:polysaccharide biosynthetic process"/>
    <property type="evidence" value="ECO:0007669"/>
    <property type="project" value="TreeGrafter"/>
</dbReference>
<feature type="transmembrane region" description="Helical" evidence="1">
    <location>
        <begin position="314"/>
        <end position="333"/>
    </location>
</feature>
<dbReference type="InterPro" id="IPR002656">
    <property type="entry name" value="Acyl_transf_3_dom"/>
</dbReference>
<dbReference type="Pfam" id="PF01757">
    <property type="entry name" value="Acyl_transf_3"/>
    <property type="match status" value="1"/>
</dbReference>
<feature type="transmembrane region" description="Helical" evidence="1">
    <location>
        <begin position="62"/>
        <end position="86"/>
    </location>
</feature>
<protein>
    <submittedName>
        <fullName evidence="3">Acyltransferase</fullName>
    </submittedName>
</protein>
<evidence type="ECO:0000313" key="5">
    <source>
        <dbReference type="Proteomes" id="UP000615613"/>
    </source>
</evidence>
<dbReference type="GO" id="GO:0016747">
    <property type="term" value="F:acyltransferase activity, transferring groups other than amino-acyl groups"/>
    <property type="evidence" value="ECO:0007669"/>
    <property type="project" value="InterPro"/>
</dbReference>
<keyword evidence="1" id="KW-0472">Membrane</keyword>
<name>A0A8I0CXQ9_9PSED</name>
<keyword evidence="1" id="KW-0812">Transmembrane</keyword>
<feature type="transmembrane region" description="Helical" evidence="1">
    <location>
        <begin position="164"/>
        <end position="184"/>
    </location>
</feature>
<gene>
    <name evidence="4" type="ORF">HU722_0008930</name>
    <name evidence="3" type="ORF">HU722_18610</name>
</gene>
<dbReference type="PANTHER" id="PTHR23028">
    <property type="entry name" value="ACETYLTRANSFERASE"/>
    <property type="match status" value="1"/>
</dbReference>